<dbReference type="RefSeq" id="WP_011830061.1">
    <property type="nucleotide sequence ID" value="NC_008825.1"/>
</dbReference>
<keyword evidence="2" id="KW-0812">Transmembrane</keyword>
<keyword evidence="2" id="KW-0472">Membrane</keyword>
<feature type="transmembrane region" description="Helical" evidence="2">
    <location>
        <begin position="25"/>
        <end position="48"/>
    </location>
</feature>
<dbReference type="AlphaFoldDB" id="A2SIN9"/>
<evidence type="ECO:0008006" key="5">
    <source>
        <dbReference type="Google" id="ProtNLM"/>
    </source>
</evidence>
<dbReference type="Proteomes" id="UP000000366">
    <property type="component" value="Chromosome"/>
</dbReference>
<dbReference type="EMBL" id="CP000555">
    <property type="protein sequence ID" value="ABM95428.1"/>
    <property type="molecule type" value="Genomic_DNA"/>
</dbReference>
<evidence type="ECO:0000256" key="1">
    <source>
        <dbReference type="SAM" id="MobiDB-lite"/>
    </source>
</evidence>
<reference evidence="3 4" key="1">
    <citation type="journal article" date="2007" name="J. Bacteriol.">
        <title>Whole-genome analysis of the methyl tert-butyl ether-degrading beta-proteobacterium Methylibium petroleiphilum PM1.</title>
        <authorList>
            <person name="Kane S.R."/>
            <person name="Chakicherla A.Y."/>
            <person name="Chain P.S.G."/>
            <person name="Schmidt R."/>
            <person name="Shin M.W."/>
            <person name="Legler T.C."/>
            <person name="Scow K.M."/>
            <person name="Larimer F.W."/>
            <person name="Lucas S.M."/>
            <person name="Richardson P.M."/>
            <person name="Hristova K.R."/>
        </authorList>
    </citation>
    <scope>NUCLEOTIDE SEQUENCE [LARGE SCALE GENOMIC DNA]</scope>
    <source>
        <strain evidence="4">ATCC BAA-1232 / LMG 22953 / PM1</strain>
    </source>
</reference>
<gene>
    <name evidence="3" type="ordered locus">Mpe_A2473</name>
</gene>
<organism evidence="3 4">
    <name type="scientific">Methylibium petroleiphilum (strain ATCC BAA-1232 / LMG 22953 / PM1)</name>
    <dbReference type="NCBI Taxonomy" id="420662"/>
    <lineage>
        <taxon>Bacteria</taxon>
        <taxon>Pseudomonadati</taxon>
        <taxon>Pseudomonadota</taxon>
        <taxon>Betaproteobacteria</taxon>
        <taxon>Burkholderiales</taxon>
        <taxon>Sphaerotilaceae</taxon>
        <taxon>Methylibium</taxon>
    </lineage>
</organism>
<evidence type="ECO:0000313" key="3">
    <source>
        <dbReference type="EMBL" id="ABM95428.1"/>
    </source>
</evidence>
<accession>A2SIN9</accession>
<protein>
    <recommendedName>
        <fullName evidence="5">Nitrogen fixation protein FixH</fullName>
    </recommendedName>
</protein>
<sequence length="82" mass="8783">MTPNENATRPTPAPERPLPWWREPMLWLVLGGPLAVVVAGIVTAVIAVRGSDPVLSRSSEPLGSDTPAVQARNHAATPRPER</sequence>
<name>A2SIN9_METPP</name>
<dbReference type="eggNOG" id="COG3198">
    <property type="taxonomic scope" value="Bacteria"/>
</dbReference>
<feature type="region of interest" description="Disordered" evidence="1">
    <location>
        <begin position="53"/>
        <end position="82"/>
    </location>
</feature>
<keyword evidence="4" id="KW-1185">Reference proteome</keyword>
<dbReference type="KEGG" id="mpt:Mpe_A2473"/>
<keyword evidence="2" id="KW-1133">Transmembrane helix</keyword>
<dbReference type="STRING" id="420662.Mpe_A2473"/>
<dbReference type="HOGENOM" id="CLU_190053_0_0_4"/>
<evidence type="ECO:0000313" key="4">
    <source>
        <dbReference type="Proteomes" id="UP000000366"/>
    </source>
</evidence>
<proteinExistence type="predicted"/>
<evidence type="ECO:0000256" key="2">
    <source>
        <dbReference type="SAM" id="Phobius"/>
    </source>
</evidence>